<sequence>MHALIALKQSTWQQQLRECNAADKLRSHQFDQFPLNQVQGLTDDFLKAAASRWSLRRTGRVIAPFSVDCDQLLDHELGHLKQRADTQLGIVHAGVLACIHVLTTTNALAQLGSLIPNFQGGNSTWDEQFDEKVALYLQCLMLAHRTRPKLYSSQEALAAKQLLRTALAGPKPSTFPTISLNKLFGTLGPGVERSELLPDDFISTILDRARFKTTIGDELERLRAERKLYEAYTLVKALHPLLHQEQQHQQNRALALIQEFIPHYTFWAAWRPSRTRIELWKERVPSTHWSALRPVLDLEGPDVTGYQRRTIRQSPTYLLSGTPGFIHLSAELPVLERILELFDAAVSVGSNSIDLFIYLCITSGPPTPEALAQLASALEAARTCDAGDSTSKAAKDILAGLNAPPETRLSSVTQALVAMTRIPTLQSALSAQMDIKRTAIDTLSAAQSMFCDSLDSSTPHEALAHSIVTLAHAMLDATWLHSQWHSWYLDTLAQIPSHGEVEATFHTLRTHTSSSTREAIIDHLGTRLGNRTRRNTQSVLLPDPSLLLLIPQDPIWYSPIDPDRARFRDTLKTIPSISPTLATTCLQRSLAEDTAFIRALNSILITCSDTVCVNLANFFGPRTLHARFQVDEAWKTLLLHMMKQLPSGMPERVAATMDFTQQQEWEENLKRVFGSRHLDPHGGMGFTTKSRGVTRVKSTGGRQQQCLVSVP</sequence>
<accession>A0AA39XRC0</accession>
<evidence type="ECO:0000313" key="2">
    <source>
        <dbReference type="Proteomes" id="UP001174936"/>
    </source>
</evidence>
<name>A0AA39XRC0_9PEZI</name>
<gene>
    <name evidence="1" type="ORF">B0T16DRAFT_462451</name>
</gene>
<dbReference type="EMBL" id="JAULSV010000007">
    <property type="protein sequence ID" value="KAK0638694.1"/>
    <property type="molecule type" value="Genomic_DNA"/>
</dbReference>
<protein>
    <submittedName>
        <fullName evidence="1">Uncharacterized protein</fullName>
    </submittedName>
</protein>
<proteinExistence type="predicted"/>
<evidence type="ECO:0000313" key="1">
    <source>
        <dbReference type="EMBL" id="KAK0638694.1"/>
    </source>
</evidence>
<dbReference type="AlphaFoldDB" id="A0AA39XRC0"/>
<organism evidence="1 2">
    <name type="scientific">Cercophora newfieldiana</name>
    <dbReference type="NCBI Taxonomy" id="92897"/>
    <lineage>
        <taxon>Eukaryota</taxon>
        <taxon>Fungi</taxon>
        <taxon>Dikarya</taxon>
        <taxon>Ascomycota</taxon>
        <taxon>Pezizomycotina</taxon>
        <taxon>Sordariomycetes</taxon>
        <taxon>Sordariomycetidae</taxon>
        <taxon>Sordariales</taxon>
        <taxon>Lasiosphaeriaceae</taxon>
        <taxon>Cercophora</taxon>
    </lineage>
</organism>
<keyword evidence="2" id="KW-1185">Reference proteome</keyword>
<comment type="caution">
    <text evidence="1">The sequence shown here is derived from an EMBL/GenBank/DDBJ whole genome shotgun (WGS) entry which is preliminary data.</text>
</comment>
<dbReference type="Proteomes" id="UP001174936">
    <property type="component" value="Unassembled WGS sequence"/>
</dbReference>
<reference evidence="1" key="1">
    <citation type="submission" date="2023-06" db="EMBL/GenBank/DDBJ databases">
        <title>Genome-scale phylogeny and comparative genomics of the fungal order Sordariales.</title>
        <authorList>
            <consortium name="Lawrence Berkeley National Laboratory"/>
            <person name="Hensen N."/>
            <person name="Bonometti L."/>
            <person name="Westerberg I."/>
            <person name="Brannstrom I.O."/>
            <person name="Guillou S."/>
            <person name="Cros-Aarteil S."/>
            <person name="Calhoun S."/>
            <person name="Haridas S."/>
            <person name="Kuo A."/>
            <person name="Mondo S."/>
            <person name="Pangilinan J."/>
            <person name="Riley R."/>
            <person name="Labutti K."/>
            <person name="Andreopoulos B."/>
            <person name="Lipzen A."/>
            <person name="Chen C."/>
            <person name="Yanf M."/>
            <person name="Daum C."/>
            <person name="Ng V."/>
            <person name="Clum A."/>
            <person name="Steindorff A."/>
            <person name="Ohm R."/>
            <person name="Martin F."/>
            <person name="Silar P."/>
            <person name="Natvig D."/>
            <person name="Lalanne C."/>
            <person name="Gautier V."/>
            <person name="Ament-Velasquez S.L."/>
            <person name="Kruys A."/>
            <person name="Hutchinson M.I."/>
            <person name="Powell A.J."/>
            <person name="Barry K."/>
            <person name="Miller A.N."/>
            <person name="Grigoriev I.V."/>
            <person name="Debuchy R."/>
            <person name="Gladieux P."/>
            <person name="Thoren M.H."/>
            <person name="Johannesson H."/>
        </authorList>
    </citation>
    <scope>NUCLEOTIDE SEQUENCE</scope>
    <source>
        <strain evidence="1">SMH2532-1</strain>
    </source>
</reference>